<name>A0A1H1UKW6_9GAMM</name>
<dbReference type="OrthoDB" id="6195299at2"/>
<feature type="signal peptide" evidence="2">
    <location>
        <begin position="1"/>
        <end position="24"/>
    </location>
</feature>
<keyword evidence="4" id="KW-1185">Reference proteome</keyword>
<evidence type="ECO:0008006" key="5">
    <source>
        <dbReference type="Google" id="ProtNLM"/>
    </source>
</evidence>
<dbReference type="InterPro" id="IPR018642">
    <property type="entry name" value="DUF2066"/>
</dbReference>
<evidence type="ECO:0000313" key="4">
    <source>
        <dbReference type="Proteomes" id="UP000243207"/>
    </source>
</evidence>
<evidence type="ECO:0000256" key="2">
    <source>
        <dbReference type="SAM" id="SignalP"/>
    </source>
</evidence>
<proteinExistence type="predicted"/>
<evidence type="ECO:0000256" key="1">
    <source>
        <dbReference type="SAM" id="MobiDB-lite"/>
    </source>
</evidence>
<evidence type="ECO:0000313" key="3">
    <source>
        <dbReference type="EMBL" id="SDS73115.1"/>
    </source>
</evidence>
<feature type="chain" id="PRO_5009262301" description="DUF2066 domain-containing protein" evidence="2">
    <location>
        <begin position="25"/>
        <end position="406"/>
    </location>
</feature>
<dbReference type="Proteomes" id="UP000243207">
    <property type="component" value="Chromosome I"/>
</dbReference>
<keyword evidence="2" id="KW-0732">Signal</keyword>
<reference evidence="4" key="1">
    <citation type="submission" date="2016-10" db="EMBL/GenBank/DDBJ databases">
        <authorList>
            <person name="Varghese N."/>
            <person name="Submissions S."/>
        </authorList>
    </citation>
    <scope>NUCLEOTIDE SEQUENCE [LARGE SCALE GENOMIC DNA]</scope>
    <source>
        <strain evidence="4">NRRL B-51270</strain>
    </source>
</reference>
<feature type="region of interest" description="Disordered" evidence="1">
    <location>
        <begin position="324"/>
        <end position="406"/>
    </location>
</feature>
<dbReference type="RefSeq" id="WP_157718169.1">
    <property type="nucleotide sequence ID" value="NZ_LT629736.1"/>
</dbReference>
<gene>
    <name evidence="3" type="ORF">SAMN05216421_2079</name>
</gene>
<dbReference type="AlphaFoldDB" id="A0A1H1UKW6"/>
<feature type="compositionally biased region" description="Low complexity" evidence="1">
    <location>
        <begin position="359"/>
        <end position="371"/>
    </location>
</feature>
<accession>A0A1H1UKW6</accession>
<dbReference type="Pfam" id="PF09839">
    <property type="entry name" value="DUF2066"/>
    <property type="match status" value="1"/>
</dbReference>
<protein>
    <recommendedName>
        <fullName evidence="5">DUF2066 domain-containing protein</fullName>
    </recommendedName>
</protein>
<sequence length="406" mass="44025">MPVMRRLLSVLLLPAALASTSVPAAVVESFYRVEIPQTEEQSRDEIIREGAEVMLRRLAGDQLDPNAAPFARALSDPRSLMRRIANTDRGTVAMEFEPALLRDVLANAGSAMLGRNRPGVLVWAVDAQSLGDELVSQGSRWADILRRAAEHRAVPVSFPLGDIEDRGRVSEADIRQADDDVLAAASERYGPEGVLAIGARSTEDEAQLNWTLWLNQQEYSGEVKAADPETAADELMKAVAGQIFEQYAVPAASDSELTRWTVVVNEVDTLAEFAAIQRMIQQLGARSAPQLLAVDGDQVTFQLAFPQDEAQLERMLALEHRMRRTEPPEPEPVIQPLTTAAPAGPIADEPATAGETDAPDSQAAPADAGSPVQETADTDPVPSAEPSEPQAAVPEPDPNTLYYRWR</sequence>
<dbReference type="EMBL" id="LT629736">
    <property type="protein sequence ID" value="SDS73115.1"/>
    <property type="molecule type" value="Genomic_DNA"/>
</dbReference>
<organism evidence="3 4">
    <name type="scientific">Halopseudomonas xinjiangensis</name>
    <dbReference type="NCBI Taxonomy" id="487184"/>
    <lineage>
        <taxon>Bacteria</taxon>
        <taxon>Pseudomonadati</taxon>
        <taxon>Pseudomonadota</taxon>
        <taxon>Gammaproteobacteria</taxon>
        <taxon>Pseudomonadales</taxon>
        <taxon>Pseudomonadaceae</taxon>
        <taxon>Halopseudomonas</taxon>
    </lineage>
</organism>
<dbReference type="STRING" id="487184.SAMN05216421_2079"/>